<name>A0AA91J162_RHILI</name>
<protein>
    <submittedName>
        <fullName evidence="1">Uncharacterized protein</fullName>
    </submittedName>
</protein>
<evidence type="ECO:0000313" key="2">
    <source>
        <dbReference type="Proteomes" id="UP000093737"/>
    </source>
</evidence>
<dbReference type="InterPro" id="IPR023296">
    <property type="entry name" value="Glyco_hydro_beta-prop_sf"/>
</dbReference>
<organism evidence="1 2">
    <name type="scientific">Rhizobium loti</name>
    <name type="common">Mesorhizobium loti</name>
    <dbReference type="NCBI Taxonomy" id="381"/>
    <lineage>
        <taxon>Bacteria</taxon>
        <taxon>Pseudomonadati</taxon>
        <taxon>Pseudomonadota</taxon>
        <taxon>Alphaproteobacteria</taxon>
        <taxon>Hyphomicrobiales</taxon>
        <taxon>Phyllobacteriaceae</taxon>
        <taxon>Mesorhizobium</taxon>
    </lineage>
</organism>
<dbReference type="EMBL" id="LYTK01000020">
    <property type="protein sequence ID" value="OBQ62234.1"/>
    <property type="molecule type" value="Genomic_DNA"/>
</dbReference>
<sequence>MRVRGELTGAAKGSFTIHPGITEFKGKWFMFLHNATLTIGNQKGALGRQSVTVEHLDYIPGGTMKPVVQTGRGVSVPAR</sequence>
<evidence type="ECO:0000313" key="1">
    <source>
        <dbReference type="EMBL" id="OBQ62234.1"/>
    </source>
</evidence>
<dbReference type="Gene3D" id="2.115.10.20">
    <property type="entry name" value="Glycosyl hydrolase domain, family 43"/>
    <property type="match status" value="1"/>
</dbReference>
<dbReference type="Proteomes" id="UP000093737">
    <property type="component" value="Unassembled WGS sequence"/>
</dbReference>
<dbReference type="AlphaFoldDB" id="A0AA91J162"/>
<comment type="caution">
    <text evidence="1">The sequence shown here is derived from an EMBL/GenBank/DDBJ whole genome shotgun (WGS) entry which is preliminary data.</text>
</comment>
<dbReference type="RefSeq" id="WP_065005608.1">
    <property type="nucleotide sequence ID" value="NZ_CP033334.1"/>
</dbReference>
<reference evidence="1 2" key="1">
    <citation type="submission" date="2016-05" db="EMBL/GenBank/DDBJ databases">
        <authorList>
            <person name="Ramsay J.P."/>
        </authorList>
    </citation>
    <scope>NUCLEOTIDE SEQUENCE [LARGE SCALE GENOMIC DNA]</scope>
    <source>
        <strain evidence="1 2">NZP2042</strain>
    </source>
</reference>
<gene>
    <name evidence="1" type="ORF">A8145_21495</name>
</gene>
<proteinExistence type="predicted"/>
<accession>A0AA91J162</accession>